<protein>
    <recommendedName>
        <fullName evidence="3">DUF4296 domain-containing protein</fullName>
    </recommendedName>
</protein>
<dbReference type="Pfam" id="PF14129">
    <property type="entry name" value="DUF4296"/>
    <property type="match status" value="1"/>
</dbReference>
<feature type="domain" description="DUF4296" evidence="3">
    <location>
        <begin position="37"/>
        <end position="117"/>
    </location>
</feature>
<keyword evidence="2" id="KW-0472">Membrane</keyword>
<evidence type="ECO:0000313" key="4">
    <source>
        <dbReference type="EMBL" id="BFO71083.1"/>
    </source>
</evidence>
<name>A0AB33INH9_9BACT</name>
<dbReference type="AlphaFoldDB" id="A0AB33INH9"/>
<keyword evidence="2" id="KW-0812">Transmembrane</keyword>
<dbReference type="EMBL" id="AP035785">
    <property type="protein sequence ID" value="BFO71083.1"/>
    <property type="molecule type" value="Genomic_DNA"/>
</dbReference>
<accession>A0AB33INH9</accession>
<feature type="transmembrane region" description="Helical" evidence="2">
    <location>
        <begin position="12"/>
        <end position="30"/>
    </location>
</feature>
<sequence>MNTQNHSNIVRVATLFRMLGLLVMAGMLVVSCKPTVPSSIIQPGDMEDILYDYHLAEGIAGLPGADSKEFITYREAVLKKHGVTSAEFDSSMVYYLRHTERLEKIYESLSKRLSDESASLGGNRGSDAYGMLSENGDTANIWRGERSMVLSMYEPFNLYSFVQPVDTAFRKGDRLMLDFDSQYIFQDGSRDAVAVLVVKLQNDSIVSQVVHIGGGSRQSASIEDTGKLGIKEVRGYLMLNTRSDISSRSSTTLRLLLINNIRLIRIHAKAESQTASQDSTAVSGKVDSVPPASRPTPDGRPRRLPPTRVPMGGIR</sequence>
<proteinExistence type="predicted"/>
<keyword evidence="2" id="KW-1133">Transmembrane helix</keyword>
<organism evidence="4">
    <name type="scientific">Prevotella sp. GTC17253</name>
    <dbReference type="NCBI Taxonomy" id="3236793"/>
    <lineage>
        <taxon>Bacteria</taxon>
        <taxon>Pseudomonadati</taxon>
        <taxon>Bacteroidota</taxon>
        <taxon>Bacteroidia</taxon>
        <taxon>Bacteroidales</taxon>
        <taxon>Prevotellaceae</taxon>
        <taxon>Prevotella</taxon>
    </lineage>
</organism>
<gene>
    <name evidence="4" type="ORF">GTC17253_10490</name>
</gene>
<evidence type="ECO:0000256" key="1">
    <source>
        <dbReference type="SAM" id="MobiDB-lite"/>
    </source>
</evidence>
<evidence type="ECO:0000259" key="3">
    <source>
        <dbReference type="Pfam" id="PF14129"/>
    </source>
</evidence>
<dbReference type="InterPro" id="IPR025381">
    <property type="entry name" value="DUF4296"/>
</dbReference>
<feature type="region of interest" description="Disordered" evidence="1">
    <location>
        <begin position="274"/>
        <end position="315"/>
    </location>
</feature>
<reference evidence="4" key="1">
    <citation type="submission" date="2024-07" db="EMBL/GenBank/DDBJ databases">
        <title>Complete genome sequence of Prevotella sp. YM-2024 GTC17253.</title>
        <authorList>
            <person name="Hayashi M."/>
            <person name="Muto Y."/>
            <person name="Tanaka K."/>
            <person name="Niwa H."/>
        </authorList>
    </citation>
    <scope>NUCLEOTIDE SEQUENCE</scope>
    <source>
        <strain evidence="4">GTC17253</strain>
    </source>
</reference>
<evidence type="ECO:0000256" key="2">
    <source>
        <dbReference type="SAM" id="Phobius"/>
    </source>
</evidence>